<comment type="caution">
    <text evidence="3">The sequence shown here is derived from an EMBL/GenBank/DDBJ whole genome shotgun (WGS) entry which is preliminary data.</text>
</comment>
<keyword evidence="2" id="KW-0812">Transmembrane</keyword>
<keyword evidence="4" id="KW-1185">Reference proteome</keyword>
<keyword evidence="2" id="KW-0472">Membrane</keyword>
<feature type="compositionally biased region" description="Polar residues" evidence="1">
    <location>
        <begin position="69"/>
        <end position="78"/>
    </location>
</feature>
<dbReference type="EMBL" id="JAMZMM010000094">
    <property type="protein sequence ID" value="MCP2729129.1"/>
    <property type="molecule type" value="Genomic_DNA"/>
</dbReference>
<feature type="region of interest" description="Disordered" evidence="1">
    <location>
        <begin position="55"/>
        <end position="78"/>
    </location>
</feature>
<protein>
    <submittedName>
        <fullName evidence="3">Uncharacterized protein</fullName>
    </submittedName>
</protein>
<dbReference type="Proteomes" id="UP001204953">
    <property type="component" value="Unassembled WGS sequence"/>
</dbReference>
<accession>A0AAE3GRT1</accession>
<reference evidence="3" key="1">
    <citation type="submission" date="2022-06" db="EMBL/GenBank/DDBJ databases">
        <title>New cyanobacteria of genus Symplocastrum in benthos of Lake Baikal.</title>
        <authorList>
            <person name="Sorokovikova E."/>
            <person name="Tikhonova I."/>
            <person name="Krasnopeev A."/>
            <person name="Evseev P."/>
            <person name="Gladkikh A."/>
            <person name="Belykh O."/>
        </authorList>
    </citation>
    <scope>NUCLEOTIDE SEQUENCE</scope>
    <source>
        <strain evidence="3">BBK-W-15</strain>
    </source>
</reference>
<sequence length="78" mass="9186">MLVNKKSHQQKKRIWIIIEFILPIIVGFFNPNLEIGISLGILLWDLLMEEDKHQPETTPYLIDEREESNNQSPITNNQ</sequence>
<proteinExistence type="predicted"/>
<organism evidence="3 4">
    <name type="scientific">Limnofasciculus baicalensis BBK-W-15</name>
    <dbReference type="NCBI Taxonomy" id="2699891"/>
    <lineage>
        <taxon>Bacteria</taxon>
        <taxon>Bacillati</taxon>
        <taxon>Cyanobacteriota</taxon>
        <taxon>Cyanophyceae</taxon>
        <taxon>Coleofasciculales</taxon>
        <taxon>Coleofasciculaceae</taxon>
        <taxon>Limnofasciculus</taxon>
        <taxon>Limnofasciculus baicalensis</taxon>
    </lineage>
</organism>
<dbReference type="AlphaFoldDB" id="A0AAE3GRT1"/>
<feature type="transmembrane region" description="Helical" evidence="2">
    <location>
        <begin position="20"/>
        <end position="44"/>
    </location>
</feature>
<keyword evidence="2" id="KW-1133">Transmembrane helix</keyword>
<evidence type="ECO:0000256" key="2">
    <source>
        <dbReference type="SAM" id="Phobius"/>
    </source>
</evidence>
<gene>
    <name evidence="3" type="ORF">NJ959_11740</name>
</gene>
<evidence type="ECO:0000313" key="4">
    <source>
        <dbReference type="Proteomes" id="UP001204953"/>
    </source>
</evidence>
<name>A0AAE3GRT1_9CYAN</name>
<evidence type="ECO:0000313" key="3">
    <source>
        <dbReference type="EMBL" id="MCP2729129.1"/>
    </source>
</evidence>
<evidence type="ECO:0000256" key="1">
    <source>
        <dbReference type="SAM" id="MobiDB-lite"/>
    </source>
</evidence>